<evidence type="ECO:0000313" key="2">
    <source>
        <dbReference type="Proteomes" id="UP001187192"/>
    </source>
</evidence>
<dbReference type="AlphaFoldDB" id="A0AA88J8I4"/>
<sequence length="76" mass="8886">MPSKDDWWFGNLGRYGVEAISYLQSSQLICSELWCTAIDVIICPNYKILCPRVTRPRGGGCWKNRIRYRVTAQRKF</sequence>
<proteinExistence type="predicted"/>
<keyword evidence="2" id="KW-1185">Reference proteome</keyword>
<dbReference type="Proteomes" id="UP001187192">
    <property type="component" value="Unassembled WGS sequence"/>
</dbReference>
<name>A0AA88J8I4_FICCA</name>
<organism evidence="1 2">
    <name type="scientific">Ficus carica</name>
    <name type="common">Common fig</name>
    <dbReference type="NCBI Taxonomy" id="3494"/>
    <lineage>
        <taxon>Eukaryota</taxon>
        <taxon>Viridiplantae</taxon>
        <taxon>Streptophyta</taxon>
        <taxon>Embryophyta</taxon>
        <taxon>Tracheophyta</taxon>
        <taxon>Spermatophyta</taxon>
        <taxon>Magnoliopsida</taxon>
        <taxon>eudicotyledons</taxon>
        <taxon>Gunneridae</taxon>
        <taxon>Pentapetalae</taxon>
        <taxon>rosids</taxon>
        <taxon>fabids</taxon>
        <taxon>Rosales</taxon>
        <taxon>Moraceae</taxon>
        <taxon>Ficeae</taxon>
        <taxon>Ficus</taxon>
    </lineage>
</organism>
<reference evidence="1" key="1">
    <citation type="submission" date="2023-07" db="EMBL/GenBank/DDBJ databases">
        <title>draft genome sequence of fig (Ficus carica).</title>
        <authorList>
            <person name="Takahashi T."/>
            <person name="Nishimura K."/>
        </authorList>
    </citation>
    <scope>NUCLEOTIDE SEQUENCE</scope>
</reference>
<comment type="caution">
    <text evidence="1">The sequence shown here is derived from an EMBL/GenBank/DDBJ whole genome shotgun (WGS) entry which is preliminary data.</text>
</comment>
<gene>
    <name evidence="1" type="ORF">TIFTF001_032923</name>
</gene>
<accession>A0AA88J8I4</accession>
<evidence type="ECO:0000313" key="1">
    <source>
        <dbReference type="EMBL" id="GMN63831.1"/>
    </source>
</evidence>
<dbReference type="EMBL" id="BTGU01000160">
    <property type="protein sequence ID" value="GMN63831.1"/>
    <property type="molecule type" value="Genomic_DNA"/>
</dbReference>
<protein>
    <submittedName>
        <fullName evidence="1">Uncharacterized protein</fullName>
    </submittedName>
</protein>